<keyword evidence="2" id="KW-1185">Reference proteome</keyword>
<dbReference type="WBParaSite" id="Gr19_v10_g11093.t1">
    <property type="protein sequence ID" value="Gr19_v10_g11093.t1"/>
    <property type="gene ID" value="Gr19_v10_g11093"/>
</dbReference>
<dbReference type="Proteomes" id="UP000887572">
    <property type="component" value="Unplaced"/>
</dbReference>
<feature type="compositionally biased region" description="Basic residues" evidence="1">
    <location>
        <begin position="419"/>
        <end position="431"/>
    </location>
</feature>
<feature type="compositionally biased region" description="Low complexity" evidence="1">
    <location>
        <begin position="973"/>
        <end position="994"/>
    </location>
</feature>
<feature type="region of interest" description="Disordered" evidence="1">
    <location>
        <begin position="966"/>
        <end position="996"/>
    </location>
</feature>
<evidence type="ECO:0000313" key="2">
    <source>
        <dbReference type="Proteomes" id="UP000887572"/>
    </source>
</evidence>
<feature type="compositionally biased region" description="Basic residues" evidence="1">
    <location>
        <begin position="62"/>
        <end position="72"/>
    </location>
</feature>
<reference evidence="3" key="1">
    <citation type="submission" date="2022-11" db="UniProtKB">
        <authorList>
            <consortium name="WormBaseParasite"/>
        </authorList>
    </citation>
    <scope>IDENTIFICATION</scope>
</reference>
<feature type="compositionally biased region" description="Basic and acidic residues" evidence="1">
    <location>
        <begin position="259"/>
        <end position="270"/>
    </location>
</feature>
<evidence type="ECO:0000256" key="1">
    <source>
        <dbReference type="SAM" id="MobiDB-lite"/>
    </source>
</evidence>
<feature type="compositionally biased region" description="Basic residues" evidence="1">
    <location>
        <begin position="214"/>
        <end position="223"/>
    </location>
</feature>
<feature type="compositionally biased region" description="Basic and acidic residues" evidence="1">
    <location>
        <begin position="534"/>
        <end position="546"/>
    </location>
</feature>
<feature type="compositionally biased region" description="Basic and acidic residues" evidence="1">
    <location>
        <begin position="232"/>
        <end position="248"/>
    </location>
</feature>
<protein>
    <submittedName>
        <fullName evidence="3">C2H2-type domain-containing protein</fullName>
    </submittedName>
</protein>
<name>A0A914GTD3_GLORO</name>
<feature type="region of interest" description="Disordered" evidence="1">
    <location>
        <begin position="419"/>
        <end position="447"/>
    </location>
</feature>
<sequence length="1027" mass="115904">MSRNFVSLLRVTCDRKLARRTKKRLTTACKTAHARHKKVEAVIREHFGVNADNATAKMERRREKRKRLRRRKRMEEKERKKRQEAHDDDEDDPFDDEHCTVEQFEQETLLDDASAFSNALVKDELIEQQESGECFLNMSKNNDDGDVGDLSSLVVKDEEMNPASSPSSHATFADLLQRSDDIDSDFQADHDDLAKHVDQQVLQAQVVAADLLTKNKKRGRKKKESGQGIADGGRHDQADHVHEKHNAHEQQQLADQVDVGDRRRPTKEPVKWCCSPIKRGRKKGTGTTGLRGRPRKAVAGVPPGMDTKTMAMMLTKNIKTMTALRKSAGGKRGRKKKKKAIDDDEWMTATARPKRAYTKRKPKVATLVDEKLVENKMETAAAGTASCTAATEAQKVHEEGKGGKLNEVETIMKGMERHFHRKRGRPAKKKGATTDQQGPTTSSSTSTTVVIPSSSNFVCFMCTAVEKDFDAFGRHLRLHPEQWRRCTIFDAAMFRHMVYECALSSVCLLCGHVCTTTTTTTTTTILPSSSTSLVDEKNMNEQRDDSVDGGDQQQVEQHGDRVDGGDQQQVEQHGDRVGGGDQQQVEQHGDRVNGGDQHQVEQHDGGDQQQVEQHGDQQQVAQHVDRVDGSDQQQVEQHGDRVDGSDQQQVEQHGDRVDGGDQQPQKDLMTKHRLEKHQLIFDRFICFSCKGGFYSREQFLHHTCELALRCICNPSYRFMTRADYSLHLQKNYKHWKNHGLMQAEHELDFGKRKCVLNEDYRHHVGTLEVRKREEDIEREAAKAVAQIKKKVADLNEMRLCSFGLPGAVPSSSSSANAPSPPPPQIKMMPIDAVRVPRHRLVPVVPPYSNQLFERKCVLNDDYRHNVGTLEVRKREEDVEREAAKAVAQTKKAVPSSSLSANAPLPPPPIKMMPIHAVRVPRHRMISVVPLYSNQSYERKCVLNEDYRHHVGTLEVRKREDDIEREAAKTEAVPSSSSNTSTNAPSPPTTTMTPMDAVRVPRHRLMPVVPLDSYRSFVLRSLEAKKKS</sequence>
<evidence type="ECO:0000313" key="3">
    <source>
        <dbReference type="WBParaSite" id="Gr19_v10_g11093.t1"/>
    </source>
</evidence>
<feature type="compositionally biased region" description="Acidic residues" evidence="1">
    <location>
        <begin position="86"/>
        <end position="95"/>
    </location>
</feature>
<feature type="region of interest" description="Disordered" evidence="1">
    <location>
        <begin position="57"/>
        <end position="96"/>
    </location>
</feature>
<proteinExistence type="predicted"/>
<accession>A0A914GTD3</accession>
<feature type="region of interest" description="Disordered" evidence="1">
    <location>
        <begin position="527"/>
        <end position="665"/>
    </location>
</feature>
<feature type="compositionally biased region" description="Low complexity" evidence="1">
    <location>
        <begin position="607"/>
        <end position="622"/>
    </location>
</feature>
<organism evidence="2 3">
    <name type="scientific">Globodera rostochiensis</name>
    <name type="common">Golden nematode worm</name>
    <name type="synonym">Heterodera rostochiensis</name>
    <dbReference type="NCBI Taxonomy" id="31243"/>
    <lineage>
        <taxon>Eukaryota</taxon>
        <taxon>Metazoa</taxon>
        <taxon>Ecdysozoa</taxon>
        <taxon>Nematoda</taxon>
        <taxon>Chromadorea</taxon>
        <taxon>Rhabditida</taxon>
        <taxon>Tylenchina</taxon>
        <taxon>Tylenchomorpha</taxon>
        <taxon>Tylenchoidea</taxon>
        <taxon>Heteroderidae</taxon>
        <taxon>Heteroderinae</taxon>
        <taxon>Globodera</taxon>
    </lineage>
</organism>
<dbReference type="InterPro" id="IPR011049">
    <property type="entry name" value="Serralysin-like_metalloprot_C"/>
</dbReference>
<dbReference type="AlphaFoldDB" id="A0A914GTD3"/>
<feature type="compositionally biased region" description="Basic and acidic residues" evidence="1">
    <location>
        <begin position="587"/>
        <end position="606"/>
    </location>
</feature>
<dbReference type="Gene3D" id="2.150.10.10">
    <property type="entry name" value="Serralysin-like metalloprotease, C-terminal"/>
    <property type="match status" value="1"/>
</dbReference>
<feature type="region of interest" description="Disordered" evidence="1">
    <location>
        <begin position="213"/>
        <end position="306"/>
    </location>
</feature>